<keyword evidence="2" id="KW-1185">Reference proteome</keyword>
<name>B9SBA3_RICCO</name>
<proteinExistence type="predicted"/>
<accession>B9SBA3</accession>
<dbReference type="EMBL" id="EQ973912">
    <property type="protein sequence ID" value="EEF39111.1"/>
    <property type="molecule type" value="Genomic_DNA"/>
</dbReference>
<dbReference type="InParanoid" id="B9SBA3"/>
<evidence type="ECO:0000313" key="2">
    <source>
        <dbReference type="Proteomes" id="UP000008311"/>
    </source>
</evidence>
<evidence type="ECO:0000313" key="1">
    <source>
        <dbReference type="EMBL" id="EEF39111.1"/>
    </source>
</evidence>
<organism evidence="1 2">
    <name type="scientific">Ricinus communis</name>
    <name type="common">Castor bean</name>
    <dbReference type="NCBI Taxonomy" id="3988"/>
    <lineage>
        <taxon>Eukaryota</taxon>
        <taxon>Viridiplantae</taxon>
        <taxon>Streptophyta</taxon>
        <taxon>Embryophyta</taxon>
        <taxon>Tracheophyta</taxon>
        <taxon>Spermatophyta</taxon>
        <taxon>Magnoliopsida</taxon>
        <taxon>eudicotyledons</taxon>
        <taxon>Gunneridae</taxon>
        <taxon>Pentapetalae</taxon>
        <taxon>rosids</taxon>
        <taxon>fabids</taxon>
        <taxon>Malpighiales</taxon>
        <taxon>Euphorbiaceae</taxon>
        <taxon>Acalyphoideae</taxon>
        <taxon>Acalypheae</taxon>
        <taxon>Ricinus</taxon>
    </lineage>
</organism>
<sequence length="57" mass="5619">MSGKSRMNYECGGNATAAAARSVNLPPIREAPPPGPAVQAAQAAAHASTQALTEASA</sequence>
<dbReference type="Proteomes" id="UP000008311">
    <property type="component" value="Unassembled WGS sequence"/>
</dbReference>
<reference evidence="2" key="1">
    <citation type="journal article" date="2010" name="Nat. Biotechnol.">
        <title>Draft genome sequence of the oilseed species Ricinus communis.</title>
        <authorList>
            <person name="Chan A.P."/>
            <person name="Crabtree J."/>
            <person name="Zhao Q."/>
            <person name="Lorenzi H."/>
            <person name="Orvis J."/>
            <person name="Puiu D."/>
            <person name="Melake-Berhan A."/>
            <person name="Jones K.M."/>
            <person name="Redman J."/>
            <person name="Chen G."/>
            <person name="Cahoon E.B."/>
            <person name="Gedil M."/>
            <person name="Stanke M."/>
            <person name="Haas B.J."/>
            <person name="Wortman J.R."/>
            <person name="Fraser-Liggett C.M."/>
            <person name="Ravel J."/>
            <person name="Rabinowicz P.D."/>
        </authorList>
    </citation>
    <scope>NUCLEOTIDE SEQUENCE [LARGE SCALE GENOMIC DNA]</scope>
    <source>
        <strain evidence="2">cv. Hale</strain>
    </source>
</reference>
<protein>
    <submittedName>
        <fullName evidence="1">Uncharacterized protein</fullName>
    </submittedName>
</protein>
<gene>
    <name evidence="1" type="ORF">RCOM_0650290</name>
</gene>
<dbReference type="AlphaFoldDB" id="B9SBA3"/>